<evidence type="ECO:0000313" key="10">
    <source>
        <dbReference type="EMBL" id="MCW1885922.1"/>
    </source>
</evidence>
<dbReference type="Proteomes" id="UP001207930">
    <property type="component" value="Unassembled WGS sequence"/>
</dbReference>
<evidence type="ECO:0000256" key="9">
    <source>
        <dbReference type="SAM" id="Phobius"/>
    </source>
</evidence>
<keyword evidence="4 10" id="KW-0378">Hydrolase</keyword>
<keyword evidence="11" id="KW-1185">Reference proteome</keyword>
<evidence type="ECO:0000256" key="4">
    <source>
        <dbReference type="ARBA" id="ARBA00022801"/>
    </source>
</evidence>
<evidence type="ECO:0000256" key="8">
    <source>
        <dbReference type="SAM" id="MobiDB-lite"/>
    </source>
</evidence>
<feature type="compositionally biased region" description="Pro residues" evidence="8">
    <location>
        <begin position="478"/>
        <end position="495"/>
    </location>
</feature>
<comment type="caution">
    <text evidence="10">The sequence shown here is derived from an EMBL/GenBank/DDBJ whole genome shotgun (WGS) entry which is preliminary data.</text>
</comment>
<evidence type="ECO:0000256" key="5">
    <source>
        <dbReference type="ARBA" id="ARBA00023277"/>
    </source>
</evidence>
<sequence>MSSGDPNHIEGLRRHSPKGGFPWLRASAFIIVLAGVILPFTKPGQKILRGVKNLLQPPSAPAVVVKNDDSGDQLQDLEARHRQQMEELEENYQRDLAALKKQADDAERRATAPEPPLSSHTAQSGGDVRTLRSGIPFKTEVKVEKGGIASIERKDANSYTAEYTLKIRVPEPSKTLDELHTVNPRLAKLLPGLPVMMEKAEVSRWFYELYDRKTRSLRAESTKLNELLTKHNYYDCETMLNLTHPETNRKVFLLQAEMDVVSDGSDGDRLPTMPDAIVNSTHYQPYTSYGWPKQTATPNPMIAGFEKRIGNANREIAESSTTAERKTWLRNRIKELQRGIADMKSRSFLIAEYDPFIVIPVNLLTARESFAPKAGDYAVVVHGDKLYPAIVGDGGPSFKVGEASLRMAKQINSRASPYSRPESDLVVTYLVFPGSREEKKGPPDYEKWRERCGELLKECGGLGEGVELHRWENLLPDLTPPAPTPTPEATPAPGQ</sequence>
<feature type="compositionally biased region" description="Basic and acidic residues" evidence="8">
    <location>
        <begin position="101"/>
        <end position="111"/>
    </location>
</feature>
<dbReference type="Pfam" id="PF07335">
    <property type="entry name" value="Glyco_hydro_75"/>
    <property type="match status" value="1"/>
</dbReference>
<evidence type="ECO:0000256" key="3">
    <source>
        <dbReference type="ARBA" id="ARBA00022729"/>
    </source>
</evidence>
<dbReference type="InterPro" id="IPR009939">
    <property type="entry name" value="Chitosanase_fungal"/>
</dbReference>
<evidence type="ECO:0000256" key="7">
    <source>
        <dbReference type="ARBA" id="ARBA00023326"/>
    </source>
</evidence>
<gene>
    <name evidence="10" type="ORF">OKA04_14380</name>
</gene>
<keyword evidence="9" id="KW-1133">Transmembrane helix</keyword>
<keyword evidence="3" id="KW-0732">Signal</keyword>
<keyword evidence="7" id="KW-0624">Polysaccharide degradation</keyword>
<feature type="region of interest" description="Disordered" evidence="8">
    <location>
        <begin position="101"/>
        <end position="131"/>
    </location>
</feature>
<organism evidence="10 11">
    <name type="scientific">Luteolibacter flavescens</name>
    <dbReference type="NCBI Taxonomy" id="1859460"/>
    <lineage>
        <taxon>Bacteria</taxon>
        <taxon>Pseudomonadati</taxon>
        <taxon>Verrucomicrobiota</taxon>
        <taxon>Verrucomicrobiia</taxon>
        <taxon>Verrucomicrobiales</taxon>
        <taxon>Verrucomicrobiaceae</taxon>
        <taxon>Luteolibacter</taxon>
    </lineage>
</organism>
<name>A0ABT3FR40_9BACT</name>
<keyword evidence="6" id="KW-0326">Glycosidase</keyword>
<proteinExistence type="predicted"/>
<dbReference type="EMBL" id="JAPDDS010000007">
    <property type="protein sequence ID" value="MCW1885922.1"/>
    <property type="molecule type" value="Genomic_DNA"/>
</dbReference>
<comment type="subcellular location">
    <subcellularLocation>
        <location evidence="1">Secreted</location>
    </subcellularLocation>
</comment>
<keyword evidence="9" id="KW-0812">Transmembrane</keyword>
<dbReference type="GO" id="GO:0016787">
    <property type="term" value="F:hydrolase activity"/>
    <property type="evidence" value="ECO:0007669"/>
    <property type="project" value="UniProtKB-KW"/>
</dbReference>
<protein>
    <submittedName>
        <fullName evidence="10">Glycoside hydrolase family 75 protein</fullName>
    </submittedName>
</protein>
<feature type="region of interest" description="Disordered" evidence="8">
    <location>
        <begin position="475"/>
        <end position="495"/>
    </location>
</feature>
<evidence type="ECO:0000256" key="1">
    <source>
        <dbReference type="ARBA" id="ARBA00004613"/>
    </source>
</evidence>
<keyword evidence="9" id="KW-0472">Membrane</keyword>
<keyword evidence="2" id="KW-0964">Secreted</keyword>
<evidence type="ECO:0000256" key="6">
    <source>
        <dbReference type="ARBA" id="ARBA00023295"/>
    </source>
</evidence>
<reference evidence="10 11" key="1">
    <citation type="submission" date="2022-10" db="EMBL/GenBank/DDBJ databases">
        <title>Luteolibacter flavescens strain MCCC 1K03193, whole genome shotgun sequencing project.</title>
        <authorList>
            <person name="Zhao G."/>
            <person name="Shen L."/>
        </authorList>
    </citation>
    <scope>NUCLEOTIDE SEQUENCE [LARGE SCALE GENOMIC DNA]</scope>
    <source>
        <strain evidence="10 11">MCCC 1K03193</strain>
    </source>
</reference>
<dbReference type="PANTHER" id="PTHR42061">
    <property type="entry name" value="ENDO-CHITOSANASE"/>
    <property type="match status" value="1"/>
</dbReference>
<evidence type="ECO:0000313" key="11">
    <source>
        <dbReference type="Proteomes" id="UP001207930"/>
    </source>
</evidence>
<dbReference type="PANTHER" id="PTHR42061:SF6">
    <property type="entry name" value="ENDO-CHITOSANASE"/>
    <property type="match status" value="1"/>
</dbReference>
<dbReference type="RefSeq" id="WP_264501879.1">
    <property type="nucleotide sequence ID" value="NZ_JAPDDS010000007.1"/>
</dbReference>
<keyword evidence="5" id="KW-0119">Carbohydrate metabolism</keyword>
<feature type="transmembrane region" description="Helical" evidence="9">
    <location>
        <begin position="20"/>
        <end position="40"/>
    </location>
</feature>
<accession>A0ABT3FR40</accession>
<evidence type="ECO:0000256" key="2">
    <source>
        <dbReference type="ARBA" id="ARBA00022525"/>
    </source>
</evidence>